<reference evidence="2 3" key="1">
    <citation type="submission" date="2021-01" db="EMBL/GenBank/DDBJ databases">
        <title>Whole genome shotgun sequence of Catellatospora bangladeshensis NBRC 107357.</title>
        <authorList>
            <person name="Komaki H."/>
            <person name="Tamura T."/>
        </authorList>
    </citation>
    <scope>NUCLEOTIDE SEQUENCE [LARGE SCALE GENOMIC DNA]</scope>
    <source>
        <strain evidence="2 3">NBRC 107357</strain>
    </source>
</reference>
<feature type="transmembrane region" description="Helical" evidence="1">
    <location>
        <begin position="152"/>
        <end position="172"/>
    </location>
</feature>
<dbReference type="AlphaFoldDB" id="A0A8J3JL59"/>
<keyword evidence="1" id="KW-1133">Transmembrane helix</keyword>
<evidence type="ECO:0000313" key="3">
    <source>
        <dbReference type="Proteomes" id="UP000601223"/>
    </source>
</evidence>
<evidence type="ECO:0000313" key="2">
    <source>
        <dbReference type="EMBL" id="GIF79969.1"/>
    </source>
</evidence>
<sequence length="268" mass="30721">MTTTATRPTGAKPRAAIDAKTLRTDRWWLAPVLTVIGLTAWVVYATVRVFMQKWYWIDAYHYLTPFYSPCVSKGCYPAAAEFGRFIPDNPLIPFAALSLPFLLLFRLTCYYYRKAYYRSFWLSPPACAVPDGHAKYSGETRFPLIFQNAHRYAFYAAALISLINTWDAVLAMHSPTGFGFGLGNVILWINVIMLWAYTISCHSCRHIIGGRLKHFSKHPVRYRAWTFVSKLNARHMGLAWITLATLAITDFYIMGLAAHWWPDLRFIG</sequence>
<organism evidence="2 3">
    <name type="scientific">Catellatospora bangladeshensis</name>
    <dbReference type="NCBI Taxonomy" id="310355"/>
    <lineage>
        <taxon>Bacteria</taxon>
        <taxon>Bacillati</taxon>
        <taxon>Actinomycetota</taxon>
        <taxon>Actinomycetes</taxon>
        <taxon>Micromonosporales</taxon>
        <taxon>Micromonosporaceae</taxon>
        <taxon>Catellatospora</taxon>
    </lineage>
</organism>
<dbReference type="EMBL" id="BONF01000008">
    <property type="protein sequence ID" value="GIF79969.1"/>
    <property type="molecule type" value="Genomic_DNA"/>
</dbReference>
<evidence type="ECO:0000256" key="1">
    <source>
        <dbReference type="SAM" id="Phobius"/>
    </source>
</evidence>
<dbReference type="Proteomes" id="UP000601223">
    <property type="component" value="Unassembled WGS sequence"/>
</dbReference>
<feature type="transmembrane region" description="Helical" evidence="1">
    <location>
        <begin position="91"/>
        <end position="112"/>
    </location>
</feature>
<gene>
    <name evidence="2" type="ORF">Cba03nite_13180</name>
</gene>
<dbReference type="RefSeq" id="WP_203743042.1">
    <property type="nucleotide sequence ID" value="NZ_BONF01000008.1"/>
</dbReference>
<feature type="transmembrane region" description="Helical" evidence="1">
    <location>
        <begin position="178"/>
        <end position="197"/>
    </location>
</feature>
<proteinExistence type="predicted"/>
<comment type="caution">
    <text evidence="2">The sequence shown here is derived from an EMBL/GenBank/DDBJ whole genome shotgun (WGS) entry which is preliminary data.</text>
</comment>
<feature type="transmembrane region" description="Helical" evidence="1">
    <location>
        <begin position="238"/>
        <end position="261"/>
    </location>
</feature>
<accession>A0A8J3JL59</accession>
<keyword evidence="1" id="KW-0812">Transmembrane</keyword>
<feature type="transmembrane region" description="Helical" evidence="1">
    <location>
        <begin position="27"/>
        <end position="47"/>
    </location>
</feature>
<protein>
    <submittedName>
        <fullName evidence="2">Membrane protein</fullName>
    </submittedName>
</protein>
<name>A0A8J3JL59_9ACTN</name>
<keyword evidence="1" id="KW-0472">Membrane</keyword>
<keyword evidence="3" id="KW-1185">Reference proteome</keyword>